<dbReference type="InterPro" id="IPR037665">
    <property type="entry name" value="Nucleoporin_S59-like"/>
</dbReference>
<evidence type="ECO:0000259" key="12">
    <source>
        <dbReference type="PROSITE" id="PS51434"/>
    </source>
</evidence>
<dbReference type="GO" id="GO:0031965">
    <property type="term" value="C:nuclear membrane"/>
    <property type="evidence" value="ECO:0007669"/>
    <property type="project" value="UniProtKB-SubCell"/>
</dbReference>
<dbReference type="InParanoid" id="A0A7R8YSF4"/>
<dbReference type="GO" id="GO:0017056">
    <property type="term" value="F:structural constituent of nuclear pore"/>
    <property type="evidence" value="ECO:0007669"/>
    <property type="project" value="InterPro"/>
</dbReference>
<reference evidence="13 14" key="1">
    <citation type="submission" date="2020-11" db="EMBL/GenBank/DDBJ databases">
        <authorList>
            <person name="Wallbank WR R."/>
            <person name="Pardo Diaz C."/>
            <person name="Kozak K."/>
            <person name="Martin S."/>
            <person name="Jiggins C."/>
            <person name="Moest M."/>
            <person name="Warren A I."/>
            <person name="Generalovic N T."/>
            <person name="Byers J.R.P. K."/>
            <person name="Montejo-Kovacevich G."/>
            <person name="Yen C E."/>
        </authorList>
    </citation>
    <scope>NUCLEOTIDE SEQUENCE [LARGE SCALE GENOMIC DNA]</scope>
</reference>
<dbReference type="EMBL" id="LR899011">
    <property type="protein sequence ID" value="CAD7083703.1"/>
    <property type="molecule type" value="Genomic_DNA"/>
</dbReference>
<dbReference type="GO" id="GO:0044614">
    <property type="term" value="C:nuclear pore cytoplasmic filaments"/>
    <property type="evidence" value="ECO:0007669"/>
    <property type="project" value="TreeGrafter"/>
</dbReference>
<evidence type="ECO:0000256" key="1">
    <source>
        <dbReference type="ARBA" id="ARBA00004567"/>
    </source>
</evidence>
<keyword evidence="8" id="KW-0811">Translocation</keyword>
<keyword evidence="6" id="KW-0509">mRNA transport</keyword>
<evidence type="ECO:0000256" key="9">
    <source>
        <dbReference type="ARBA" id="ARBA00023132"/>
    </source>
</evidence>
<dbReference type="GO" id="GO:0008139">
    <property type="term" value="F:nuclear localization sequence binding"/>
    <property type="evidence" value="ECO:0007669"/>
    <property type="project" value="TreeGrafter"/>
</dbReference>
<dbReference type="Gene3D" id="1.10.10.2360">
    <property type="match status" value="2"/>
</dbReference>
<evidence type="ECO:0000313" key="14">
    <source>
        <dbReference type="Proteomes" id="UP000594454"/>
    </source>
</evidence>
<dbReference type="PANTHER" id="PTHR23198:SF6">
    <property type="entry name" value="NUCLEAR PORE COMPLEX PROTEIN NUP98-NUP96"/>
    <property type="match status" value="1"/>
</dbReference>
<dbReference type="PANTHER" id="PTHR23198">
    <property type="entry name" value="NUCLEOPORIN"/>
    <property type="match status" value="1"/>
</dbReference>
<dbReference type="GO" id="GO:0003723">
    <property type="term" value="F:RNA binding"/>
    <property type="evidence" value="ECO:0007669"/>
    <property type="project" value="TreeGrafter"/>
</dbReference>
<keyword evidence="9" id="KW-0906">Nuclear pore complex</keyword>
<dbReference type="GO" id="GO:0000973">
    <property type="term" value="P:post-transcriptional tethering of RNA polymerase II gene DNA at nuclear periphery"/>
    <property type="evidence" value="ECO:0007669"/>
    <property type="project" value="TreeGrafter"/>
</dbReference>
<keyword evidence="5" id="KW-0813">Transport</keyword>
<organism evidence="13 14">
    <name type="scientific">Hermetia illucens</name>
    <name type="common">Black soldier fly</name>
    <dbReference type="NCBI Taxonomy" id="343691"/>
    <lineage>
        <taxon>Eukaryota</taxon>
        <taxon>Metazoa</taxon>
        <taxon>Ecdysozoa</taxon>
        <taxon>Arthropoda</taxon>
        <taxon>Hexapoda</taxon>
        <taxon>Insecta</taxon>
        <taxon>Pterygota</taxon>
        <taxon>Neoptera</taxon>
        <taxon>Endopterygota</taxon>
        <taxon>Diptera</taxon>
        <taxon>Brachycera</taxon>
        <taxon>Stratiomyomorpha</taxon>
        <taxon>Stratiomyidae</taxon>
        <taxon>Hermetiinae</taxon>
        <taxon>Hermetia</taxon>
    </lineage>
</organism>
<protein>
    <recommendedName>
        <fullName evidence="4">Nuclear pore complex protein Nup98-Nup96</fullName>
    </recommendedName>
</protein>
<evidence type="ECO:0000256" key="6">
    <source>
        <dbReference type="ARBA" id="ARBA00022816"/>
    </source>
</evidence>
<feature type="region of interest" description="Disordered" evidence="11">
    <location>
        <begin position="341"/>
        <end position="392"/>
    </location>
</feature>
<dbReference type="Gene3D" id="3.30.1610.10">
    <property type="entry name" value="Peptidase S59, nucleoporin"/>
    <property type="match status" value="1"/>
</dbReference>
<dbReference type="AlphaFoldDB" id="A0A7R8YSF4"/>
<keyword evidence="7" id="KW-0653">Protein transport</keyword>
<feature type="compositionally biased region" description="Basic and acidic residues" evidence="11">
    <location>
        <begin position="364"/>
        <end position="376"/>
    </location>
</feature>
<evidence type="ECO:0000256" key="11">
    <source>
        <dbReference type="SAM" id="MobiDB-lite"/>
    </source>
</evidence>
<dbReference type="PROSITE" id="PS51434">
    <property type="entry name" value="NUP_C"/>
    <property type="match status" value="1"/>
</dbReference>
<dbReference type="Pfam" id="PF04096">
    <property type="entry name" value="Nucleoporin2"/>
    <property type="match status" value="1"/>
</dbReference>
<evidence type="ECO:0000256" key="8">
    <source>
        <dbReference type="ARBA" id="ARBA00023010"/>
    </source>
</evidence>
<dbReference type="OrthoDB" id="8059826at2759"/>
<name>A0A7R8YSF4_HERIL</name>
<dbReference type="FunFam" id="1.10.10.2360:FF:000001">
    <property type="entry name" value="Nuclear pore complex protein Nup98-Nup96"/>
    <property type="match status" value="1"/>
</dbReference>
<accession>A0A7R8YSF4</accession>
<feature type="domain" description="Peptidase S59" evidence="12">
    <location>
        <begin position="493"/>
        <end position="635"/>
    </location>
</feature>
<evidence type="ECO:0000256" key="7">
    <source>
        <dbReference type="ARBA" id="ARBA00022927"/>
    </source>
</evidence>
<dbReference type="InterPro" id="IPR036903">
    <property type="entry name" value="Nup98_auto-Pept-S59_dom_sf"/>
</dbReference>
<evidence type="ECO:0000256" key="5">
    <source>
        <dbReference type="ARBA" id="ARBA00022448"/>
    </source>
</evidence>
<comment type="subcellular location">
    <subcellularLocation>
        <location evidence="2">Nucleus membrane</location>
        <topology evidence="2">Peripheral membrane protein</topology>
        <orientation evidence="2">Nucleoplasmic side</orientation>
    </subcellularLocation>
    <subcellularLocation>
        <location evidence="1">Nucleus</location>
        <location evidence="1">Nuclear pore complex</location>
    </subcellularLocation>
</comment>
<dbReference type="GO" id="GO:0034398">
    <property type="term" value="P:telomere tethering at nuclear periphery"/>
    <property type="evidence" value="ECO:0007669"/>
    <property type="project" value="TreeGrafter"/>
</dbReference>
<evidence type="ECO:0000256" key="4">
    <source>
        <dbReference type="ARBA" id="ARBA00013472"/>
    </source>
</evidence>
<dbReference type="SUPFAM" id="SSF82215">
    <property type="entry name" value="C-terminal autoproteolytic domain of nucleoporin nup98"/>
    <property type="match status" value="1"/>
</dbReference>
<keyword evidence="14" id="KW-1185">Reference proteome</keyword>
<dbReference type="Pfam" id="PF21240">
    <property type="entry name" value="Nup98_GLEBS"/>
    <property type="match status" value="2"/>
</dbReference>
<dbReference type="InterPro" id="IPR007230">
    <property type="entry name" value="Nup98_auto-Pept-S59_dom"/>
</dbReference>
<evidence type="ECO:0000256" key="3">
    <source>
        <dbReference type="ARBA" id="ARBA00008926"/>
    </source>
</evidence>
<evidence type="ECO:0000256" key="2">
    <source>
        <dbReference type="ARBA" id="ARBA00004620"/>
    </source>
</evidence>
<dbReference type="GO" id="GO:0051028">
    <property type="term" value="P:mRNA transport"/>
    <property type="evidence" value="ECO:0007669"/>
    <property type="project" value="UniProtKB-KW"/>
</dbReference>
<gene>
    <name evidence="13" type="ORF">HERILL_LOCUS6640</name>
</gene>
<comment type="similarity">
    <text evidence="3">Belongs to the nucleoporin GLFG family.</text>
</comment>
<evidence type="ECO:0000256" key="10">
    <source>
        <dbReference type="ARBA" id="ARBA00023242"/>
    </source>
</evidence>
<evidence type="ECO:0000313" key="13">
    <source>
        <dbReference type="EMBL" id="CAD7083703.1"/>
    </source>
</evidence>
<dbReference type="GO" id="GO:0006405">
    <property type="term" value="P:RNA export from nucleus"/>
    <property type="evidence" value="ECO:0007669"/>
    <property type="project" value="TreeGrafter"/>
</dbReference>
<feature type="compositionally biased region" description="Polar residues" evidence="11">
    <location>
        <begin position="377"/>
        <end position="387"/>
    </location>
</feature>
<proteinExistence type="inferred from homology"/>
<dbReference type="Proteomes" id="UP000594454">
    <property type="component" value="Chromosome 3"/>
</dbReference>
<keyword evidence="10" id="KW-0539">Nucleus</keyword>
<sequence length="730" mass="82380">MSSGTSSASAIYKTIAIINWAQELSFLATIMDDSIRKSDKQKPAFGAGTPIDSNISTYVSRASKVALPPKERNNAFTPKSTPNTGGWSPSTQTAFNVPLNAPGSGGGTSIAKYLVTYRNEILSQRDARAVLVNCICITHMLEYCNKSLEELRWEDYLRDPVKSRHNKRSTESFGVSCSQILVTNQITNTNSGTLNTKYHEVFDTDVSMLYGRLMDVDTKLHCITGMWEYKGKSLEELRYEDYLVNRKGAIRNVFDFSFEYPYPIASRFFKNPFTSGIPAVEFPTSNFDTSEPRIQQIETKAASSTSPTSNLFENANLPNGQTIFDFNSLAAIKAFPSLLTKTETSDTRRPRNKSLTPIKLRTPSTHEKHSTRRHSESPATLKQNSPEKTAPFYFKPPELLFVSPESETKNKPQEEPNLEGTLSKLVSLKISPENYEKMEHKTFTNNTFRDVDMNSQKSRKFAISKTRLKPRNTNKVSSEGGGKPQTTGIVLKQEKCYTIPSLDDLAYYLTEDGRCVVPEFVVEHSDYGSVSFPGPIDVAGLNLDEIVVFRYKEVIVYPDDKKKPPLGFGLNRRAKVTINKIWPHDKTTHEPITDTQRLVELNYVGKLHSLCDKHGTRFIDYQPETGSWTFELKVARSIVVFLAVNLAACIAETPQRSAHGHATQVKNVLSELRITTDWKSPNFAEYNERNLAQRQEGFPHEREICEARLFVYLRFALCYFTNVPAFGHNN</sequence>
<dbReference type="GO" id="GO:0006606">
    <property type="term" value="P:protein import into nucleus"/>
    <property type="evidence" value="ECO:0007669"/>
    <property type="project" value="TreeGrafter"/>
</dbReference>